<accession>A0A7J7N298</accession>
<evidence type="ECO:0000256" key="1">
    <source>
        <dbReference type="SAM" id="MobiDB-lite"/>
    </source>
</evidence>
<gene>
    <name evidence="2" type="ORF">GIB67_009208</name>
</gene>
<sequence length="57" mass="6865">MTMAKGNLEIIEKKYNNDNRHKIDDKKGLNNKRRNDRERNQTNDKKRITNAKPKQIK</sequence>
<keyword evidence="3" id="KW-1185">Reference proteome</keyword>
<evidence type="ECO:0000313" key="3">
    <source>
        <dbReference type="Proteomes" id="UP000541444"/>
    </source>
</evidence>
<reference evidence="2 3" key="1">
    <citation type="journal article" date="2020" name="IScience">
        <title>Genome Sequencing of the Endangered Kingdonia uniflora (Circaeasteraceae, Ranunculales) Reveals Potential Mechanisms of Evolutionary Specialization.</title>
        <authorList>
            <person name="Sun Y."/>
            <person name="Deng T."/>
            <person name="Zhang A."/>
            <person name="Moore M.J."/>
            <person name="Landis J.B."/>
            <person name="Lin N."/>
            <person name="Zhang H."/>
            <person name="Zhang X."/>
            <person name="Huang J."/>
            <person name="Zhang X."/>
            <person name="Sun H."/>
            <person name="Wang H."/>
        </authorList>
    </citation>
    <scope>NUCLEOTIDE SEQUENCE [LARGE SCALE GENOMIC DNA]</scope>
    <source>
        <strain evidence="2">TB1705</strain>
        <tissue evidence="2">Leaf</tissue>
    </source>
</reference>
<name>A0A7J7N298_9MAGN</name>
<dbReference type="EMBL" id="JACGCM010001135">
    <property type="protein sequence ID" value="KAF6161321.1"/>
    <property type="molecule type" value="Genomic_DNA"/>
</dbReference>
<feature type="region of interest" description="Disordered" evidence="1">
    <location>
        <begin position="1"/>
        <end position="57"/>
    </location>
</feature>
<dbReference type="Proteomes" id="UP000541444">
    <property type="component" value="Unassembled WGS sequence"/>
</dbReference>
<protein>
    <submittedName>
        <fullName evidence="2">Uncharacterized protein</fullName>
    </submittedName>
</protein>
<evidence type="ECO:0000313" key="2">
    <source>
        <dbReference type="EMBL" id="KAF6161321.1"/>
    </source>
</evidence>
<dbReference type="AlphaFoldDB" id="A0A7J7N298"/>
<comment type="caution">
    <text evidence="2">The sequence shown here is derived from an EMBL/GenBank/DDBJ whole genome shotgun (WGS) entry which is preliminary data.</text>
</comment>
<proteinExistence type="predicted"/>
<organism evidence="2 3">
    <name type="scientific">Kingdonia uniflora</name>
    <dbReference type="NCBI Taxonomy" id="39325"/>
    <lineage>
        <taxon>Eukaryota</taxon>
        <taxon>Viridiplantae</taxon>
        <taxon>Streptophyta</taxon>
        <taxon>Embryophyta</taxon>
        <taxon>Tracheophyta</taxon>
        <taxon>Spermatophyta</taxon>
        <taxon>Magnoliopsida</taxon>
        <taxon>Ranunculales</taxon>
        <taxon>Circaeasteraceae</taxon>
        <taxon>Kingdonia</taxon>
    </lineage>
</organism>
<feature type="compositionally biased region" description="Basic and acidic residues" evidence="1">
    <location>
        <begin position="10"/>
        <end position="47"/>
    </location>
</feature>